<dbReference type="SMART" id="SM00382">
    <property type="entry name" value="AAA"/>
    <property type="match status" value="1"/>
</dbReference>
<feature type="compositionally biased region" description="Basic residues" evidence="1">
    <location>
        <begin position="650"/>
        <end position="660"/>
    </location>
</feature>
<feature type="region of interest" description="Disordered" evidence="1">
    <location>
        <begin position="675"/>
        <end position="718"/>
    </location>
</feature>
<dbReference type="InterPro" id="IPR027417">
    <property type="entry name" value="P-loop_NTPase"/>
</dbReference>
<dbReference type="Proteomes" id="UP000311382">
    <property type="component" value="Unassembled WGS sequence"/>
</dbReference>
<evidence type="ECO:0000259" key="2">
    <source>
        <dbReference type="SMART" id="SM00382"/>
    </source>
</evidence>
<evidence type="ECO:0000313" key="3">
    <source>
        <dbReference type="EMBL" id="TNY18381.1"/>
    </source>
</evidence>
<feature type="domain" description="AAA+ ATPase" evidence="2">
    <location>
        <begin position="228"/>
        <end position="371"/>
    </location>
</feature>
<evidence type="ECO:0000313" key="4">
    <source>
        <dbReference type="Proteomes" id="UP000311382"/>
    </source>
</evidence>
<dbReference type="AlphaFoldDB" id="A0A5C5FRG1"/>
<proteinExistence type="predicted"/>
<dbReference type="InterPro" id="IPR003593">
    <property type="entry name" value="AAA+_ATPase"/>
</dbReference>
<dbReference type="GO" id="GO:0016887">
    <property type="term" value="F:ATP hydrolysis activity"/>
    <property type="evidence" value="ECO:0007669"/>
    <property type="project" value="InterPro"/>
</dbReference>
<dbReference type="InterPro" id="IPR049945">
    <property type="entry name" value="AAA_22"/>
</dbReference>
<reference evidence="3 4" key="1">
    <citation type="submission" date="2019-03" db="EMBL/GenBank/DDBJ databases">
        <title>Rhodosporidium diobovatum UCD-FST 08-225 genome sequencing, assembly, and annotation.</title>
        <authorList>
            <person name="Fakankun I.U."/>
            <person name="Fristensky B."/>
            <person name="Levin D.B."/>
        </authorList>
    </citation>
    <scope>NUCLEOTIDE SEQUENCE [LARGE SCALE GENOMIC DNA]</scope>
    <source>
        <strain evidence="3 4">UCD-FST 08-225</strain>
    </source>
</reference>
<evidence type="ECO:0000256" key="1">
    <source>
        <dbReference type="SAM" id="MobiDB-lite"/>
    </source>
</evidence>
<accession>A0A5C5FRG1</accession>
<dbReference type="EMBL" id="SOZI01000141">
    <property type="protein sequence ID" value="TNY18381.1"/>
    <property type="molecule type" value="Genomic_DNA"/>
</dbReference>
<sequence length="718" mass="79603">MALRAPVPSGGQQKQAKASLLLSELNALIATNEPAQRSRVREAFNEALTTFFDLGTDVVNHLDGVPVVSEWLPPVKVIFWLGVVFCHRRDARDACREFGRLLGDGYSVAVQLDLGEHSYARKVLDDVSAAFLAYADKRKLREHVEGGVRKLWYDTSNAFQRENVVGYFKQLCDSLNSRCMLLTLMLVQSQHDCIVLERYNVPLDPPKPPPIPFLGRFDRLQLLRGALNDKSLLIHGQHGIGKTSFARKALQDVYAGQRQVVVSCGAVDDVGQLKRELLRIRLERLRREEVVEDALQGALNQTPTVVFLDDLERLWLRDAPGVEKLLLLLVSLSGVTLVLTGLGKDLYDQLKNPDFALVPIAPFSLDERRQLFLHFAPDHLKDSDLDDLLVAIGGQPLVVRDVALQAAFAGPPLRPILDQWRNEIANFQPGQGRNGNLRTSISLALKRLADVAHAKALLALLLRLPHGLDRTRLPDGLCALAITALVNSTGLAFVGSPTLQLFPPVREILERDGDLRETALPLDVIDALVESFSTEALAHLRKYTPRRLDVPVRPPASPDWRNLPAILELAVEVESKHLGKLVDAVQGLIIDLPLPGELADFMCATQSGLEQRFEKVIEVRLSSRHAGLPGLIGTDLATTDGRQERPAERRRGRPSRHARRRDALACRCLPQQPLHSAFGRQGLPRQPGKVPRAGACRPNASRAPQHPPLLPGRQVERR</sequence>
<dbReference type="Pfam" id="PF13401">
    <property type="entry name" value="AAA_22"/>
    <property type="match status" value="1"/>
</dbReference>
<feature type="region of interest" description="Disordered" evidence="1">
    <location>
        <begin position="632"/>
        <end position="663"/>
    </location>
</feature>
<dbReference type="Gene3D" id="3.40.50.300">
    <property type="entry name" value="P-loop containing nucleotide triphosphate hydrolases"/>
    <property type="match status" value="1"/>
</dbReference>
<keyword evidence="4" id="KW-1185">Reference proteome</keyword>
<name>A0A5C5FRG1_9BASI</name>
<comment type="caution">
    <text evidence="3">The sequence shown here is derived from an EMBL/GenBank/DDBJ whole genome shotgun (WGS) entry which is preliminary data.</text>
</comment>
<protein>
    <recommendedName>
        <fullName evidence="2">AAA+ ATPase domain-containing protein</fullName>
    </recommendedName>
</protein>
<dbReference type="SUPFAM" id="SSF52540">
    <property type="entry name" value="P-loop containing nucleoside triphosphate hydrolases"/>
    <property type="match status" value="1"/>
</dbReference>
<organism evidence="3 4">
    <name type="scientific">Rhodotorula diobovata</name>
    <dbReference type="NCBI Taxonomy" id="5288"/>
    <lineage>
        <taxon>Eukaryota</taxon>
        <taxon>Fungi</taxon>
        <taxon>Dikarya</taxon>
        <taxon>Basidiomycota</taxon>
        <taxon>Pucciniomycotina</taxon>
        <taxon>Microbotryomycetes</taxon>
        <taxon>Sporidiobolales</taxon>
        <taxon>Sporidiobolaceae</taxon>
        <taxon>Rhodotorula</taxon>
    </lineage>
</organism>
<dbReference type="STRING" id="5288.A0A5C5FRG1"/>
<gene>
    <name evidence="3" type="ORF">DMC30DRAFT_59189</name>
</gene>